<dbReference type="GO" id="GO:0030170">
    <property type="term" value="F:pyridoxal phosphate binding"/>
    <property type="evidence" value="ECO:0007669"/>
    <property type="project" value="InterPro"/>
</dbReference>
<accession>A0A846U669</accession>
<dbReference type="Pfam" id="PF03473">
    <property type="entry name" value="MOSC"/>
    <property type="match status" value="1"/>
</dbReference>
<dbReference type="InterPro" id="IPR011037">
    <property type="entry name" value="Pyrv_Knase-like_insert_dom_sf"/>
</dbReference>
<protein>
    <submittedName>
        <fullName evidence="3">MOSC domain-containing protein</fullName>
    </submittedName>
</protein>
<name>A0A846U669_9MICC</name>
<feature type="domain" description="MOSC" evidence="2">
    <location>
        <begin position="30"/>
        <end position="173"/>
    </location>
</feature>
<dbReference type="Gene3D" id="2.40.33.20">
    <property type="entry name" value="PK beta-barrel domain-like"/>
    <property type="match status" value="1"/>
</dbReference>
<dbReference type="AlphaFoldDB" id="A0A846U669"/>
<dbReference type="GO" id="GO:0003824">
    <property type="term" value="F:catalytic activity"/>
    <property type="evidence" value="ECO:0007669"/>
    <property type="project" value="InterPro"/>
</dbReference>
<dbReference type="Proteomes" id="UP000521379">
    <property type="component" value="Unassembled WGS sequence"/>
</dbReference>
<dbReference type="EMBL" id="JAAVUN010000020">
    <property type="protein sequence ID" value="NKE10291.1"/>
    <property type="molecule type" value="Genomic_DNA"/>
</dbReference>
<dbReference type="RefSeq" id="WP_119933364.1">
    <property type="nucleotide sequence ID" value="NZ_JAAVUN010000020.1"/>
</dbReference>
<dbReference type="InterPro" id="IPR005302">
    <property type="entry name" value="MoCF_Sase_C"/>
</dbReference>
<dbReference type="PANTHER" id="PTHR30212">
    <property type="entry name" value="PROTEIN YIIM"/>
    <property type="match status" value="1"/>
</dbReference>
<sequence length="221" mass="24153">MSSGTVMSVNTGSRQQNPAPNSLDTGIHKGPVDHAVEIRDPGMRGDGPGSGVIGDYIGDDRHHGGEHQAVYAFAREELDHWESELGLTIPPGTFGENLTIGDYDVDSALLGEIWRIGEVRLQVTGARTPCRTFAAVMQHQGWVKTFTQRARTGAYLRVLEAGEVKAGMDLTVEFRPDHGITVSQSFRAATTQQSLLPEMVAAEPYLHPELRRRVEQALARP</sequence>
<organism evidence="3 4">
    <name type="scientific">Kocuria subflava</name>
    <dbReference type="NCBI Taxonomy" id="1736139"/>
    <lineage>
        <taxon>Bacteria</taxon>
        <taxon>Bacillati</taxon>
        <taxon>Actinomycetota</taxon>
        <taxon>Actinomycetes</taxon>
        <taxon>Micrococcales</taxon>
        <taxon>Micrococcaceae</taxon>
        <taxon>Kocuria</taxon>
    </lineage>
</organism>
<feature type="compositionally biased region" description="Polar residues" evidence="1">
    <location>
        <begin position="1"/>
        <end position="24"/>
    </location>
</feature>
<keyword evidence="4" id="KW-1185">Reference proteome</keyword>
<evidence type="ECO:0000313" key="3">
    <source>
        <dbReference type="EMBL" id="NKE10291.1"/>
    </source>
</evidence>
<dbReference type="SUPFAM" id="SSF50800">
    <property type="entry name" value="PK beta-barrel domain-like"/>
    <property type="match status" value="1"/>
</dbReference>
<evidence type="ECO:0000313" key="4">
    <source>
        <dbReference type="Proteomes" id="UP000521379"/>
    </source>
</evidence>
<dbReference type="GO" id="GO:0030151">
    <property type="term" value="F:molybdenum ion binding"/>
    <property type="evidence" value="ECO:0007669"/>
    <property type="project" value="InterPro"/>
</dbReference>
<dbReference type="PROSITE" id="PS51340">
    <property type="entry name" value="MOSC"/>
    <property type="match status" value="1"/>
</dbReference>
<gene>
    <name evidence="3" type="ORF">GTW58_10180</name>
</gene>
<evidence type="ECO:0000259" key="2">
    <source>
        <dbReference type="PROSITE" id="PS51340"/>
    </source>
</evidence>
<evidence type="ECO:0000256" key="1">
    <source>
        <dbReference type="SAM" id="MobiDB-lite"/>
    </source>
</evidence>
<feature type="region of interest" description="Disordered" evidence="1">
    <location>
        <begin position="1"/>
        <end position="28"/>
    </location>
</feature>
<dbReference type="PANTHER" id="PTHR30212:SF2">
    <property type="entry name" value="PROTEIN YIIM"/>
    <property type="match status" value="1"/>
</dbReference>
<proteinExistence type="predicted"/>
<dbReference type="InterPro" id="IPR052353">
    <property type="entry name" value="Benzoxazolinone_Detox_Enz"/>
</dbReference>
<reference evidence="3 4" key="1">
    <citation type="submission" date="2020-02" db="EMBL/GenBank/DDBJ databases">
        <authorList>
            <person name="Sun Q."/>
        </authorList>
    </citation>
    <scope>NUCLEOTIDE SEQUENCE [LARGE SCALE GENOMIC DNA]</scope>
    <source>
        <strain evidence="3 4">YIM 13062</strain>
    </source>
</reference>
<comment type="caution">
    <text evidence="3">The sequence shown here is derived from an EMBL/GenBank/DDBJ whole genome shotgun (WGS) entry which is preliminary data.</text>
</comment>